<dbReference type="InterPro" id="IPR011009">
    <property type="entry name" value="Kinase-like_dom_sf"/>
</dbReference>
<evidence type="ECO:0000256" key="4">
    <source>
        <dbReference type="PROSITE-ProRule" id="PRU10141"/>
    </source>
</evidence>
<comment type="caution">
    <text evidence="7">The sequence shown here is derived from an EMBL/GenBank/DDBJ whole genome shotgun (WGS) entry which is preliminary data.</text>
</comment>
<dbReference type="PANTHER" id="PTHR45832:SF22">
    <property type="entry name" value="SERINE_THREONINE-PROTEIN KINASE SAMKA-RELATED"/>
    <property type="match status" value="1"/>
</dbReference>
<dbReference type="OrthoDB" id="583109at2"/>
<dbReference type="SMART" id="SM00220">
    <property type="entry name" value="S_TKc"/>
    <property type="match status" value="1"/>
</dbReference>
<evidence type="ECO:0000313" key="7">
    <source>
        <dbReference type="EMBL" id="RED53061.1"/>
    </source>
</evidence>
<evidence type="ECO:0000256" key="1">
    <source>
        <dbReference type="ARBA" id="ARBA00008874"/>
    </source>
</evidence>
<dbReference type="InterPro" id="IPR017441">
    <property type="entry name" value="Protein_kinase_ATP_BS"/>
</dbReference>
<keyword evidence="5" id="KW-1133">Transmembrane helix</keyword>
<dbReference type="InterPro" id="IPR000719">
    <property type="entry name" value="Prot_kinase_dom"/>
</dbReference>
<proteinExistence type="inferred from homology"/>
<comment type="similarity">
    <text evidence="1">Belongs to the protein kinase superfamily. STE Ser/Thr protein kinase family. STE20 subfamily.</text>
</comment>
<name>A0A3D9HUK0_9BACL</name>
<sequence>MTTSSDRQPLPKGTEIRGKWNGKLYRLDRLLGRGSNGQVYLASSSTKAKFAVKLGIESAELQGEANILASLDHTEKGRSPFLLDVDDTVLEGKNVPFYVMKYIPGIPVKAYLRERGSHWIGVIGYRLLERLSQLHEAGWVFGDIKSDNVLVGEYGRVELVDYGGASSIGRSVRQFTEIYDRGYWSAGSRIADPAYDHFAVALLWLHALEGKRLIQLTKTLIPQNRHPRELMKIVRSNSRLLPLENWMEKALTGRFENTQDASKQWREAIRVSQKPKSPDDRVPAWMAGLLGAAIVISLSITAIWLLQ</sequence>
<accession>A0A3D9HUK0</accession>
<dbReference type="SUPFAM" id="SSF56112">
    <property type="entry name" value="Protein kinase-like (PK-like)"/>
    <property type="match status" value="1"/>
</dbReference>
<dbReference type="PANTHER" id="PTHR45832">
    <property type="entry name" value="SERINE/THREONINE-PROTEIN KINASE SAMKA-RELATED-RELATED"/>
    <property type="match status" value="1"/>
</dbReference>
<dbReference type="Gene3D" id="3.30.200.20">
    <property type="entry name" value="Phosphorylase Kinase, domain 1"/>
    <property type="match status" value="1"/>
</dbReference>
<feature type="transmembrane region" description="Helical" evidence="5">
    <location>
        <begin position="284"/>
        <end position="306"/>
    </location>
</feature>
<evidence type="ECO:0000259" key="6">
    <source>
        <dbReference type="PROSITE" id="PS50011"/>
    </source>
</evidence>
<evidence type="ECO:0000256" key="2">
    <source>
        <dbReference type="ARBA" id="ARBA00022741"/>
    </source>
</evidence>
<keyword evidence="2 4" id="KW-0547">Nucleotide-binding</keyword>
<keyword evidence="7" id="KW-0808">Transferase</keyword>
<dbReference type="PROSITE" id="PS00107">
    <property type="entry name" value="PROTEIN_KINASE_ATP"/>
    <property type="match status" value="1"/>
</dbReference>
<feature type="domain" description="Protein kinase" evidence="6">
    <location>
        <begin position="25"/>
        <end position="307"/>
    </location>
</feature>
<dbReference type="InterPro" id="IPR051931">
    <property type="entry name" value="PAK3-like"/>
</dbReference>
<protein>
    <submittedName>
        <fullName evidence="7">Serine/threonine-protein kinase</fullName>
    </submittedName>
</protein>
<dbReference type="Proteomes" id="UP000256869">
    <property type="component" value="Unassembled WGS sequence"/>
</dbReference>
<feature type="binding site" evidence="4">
    <location>
        <position position="53"/>
    </location>
    <ligand>
        <name>ATP</name>
        <dbReference type="ChEBI" id="CHEBI:30616"/>
    </ligand>
</feature>
<keyword evidence="5" id="KW-0812">Transmembrane</keyword>
<dbReference type="AlphaFoldDB" id="A0A3D9HUK0"/>
<dbReference type="Gene3D" id="1.10.510.10">
    <property type="entry name" value="Transferase(Phosphotransferase) domain 1"/>
    <property type="match status" value="1"/>
</dbReference>
<dbReference type="Pfam" id="PF00069">
    <property type="entry name" value="Pkinase"/>
    <property type="match status" value="1"/>
</dbReference>
<dbReference type="EMBL" id="QRDY01000027">
    <property type="protein sequence ID" value="RED53061.1"/>
    <property type="molecule type" value="Genomic_DNA"/>
</dbReference>
<keyword evidence="3 4" id="KW-0067">ATP-binding</keyword>
<keyword evidence="7" id="KW-0418">Kinase</keyword>
<dbReference type="GO" id="GO:0005524">
    <property type="term" value="F:ATP binding"/>
    <property type="evidence" value="ECO:0007669"/>
    <property type="project" value="UniProtKB-UniRule"/>
</dbReference>
<dbReference type="GO" id="GO:0004672">
    <property type="term" value="F:protein kinase activity"/>
    <property type="evidence" value="ECO:0007669"/>
    <property type="project" value="InterPro"/>
</dbReference>
<keyword evidence="8" id="KW-1185">Reference proteome</keyword>
<evidence type="ECO:0000256" key="5">
    <source>
        <dbReference type="SAM" id="Phobius"/>
    </source>
</evidence>
<keyword evidence="5" id="KW-0472">Membrane</keyword>
<evidence type="ECO:0000313" key="8">
    <source>
        <dbReference type="Proteomes" id="UP000256869"/>
    </source>
</evidence>
<dbReference type="RefSeq" id="WP_115995510.1">
    <property type="nucleotide sequence ID" value="NZ_QRDY01000027.1"/>
</dbReference>
<evidence type="ECO:0000256" key="3">
    <source>
        <dbReference type="ARBA" id="ARBA00022840"/>
    </source>
</evidence>
<dbReference type="PROSITE" id="PS50011">
    <property type="entry name" value="PROTEIN_KINASE_DOM"/>
    <property type="match status" value="1"/>
</dbReference>
<organism evidence="7 8">
    <name type="scientific">Cohnella lupini</name>
    <dbReference type="NCBI Taxonomy" id="1294267"/>
    <lineage>
        <taxon>Bacteria</taxon>
        <taxon>Bacillati</taxon>
        <taxon>Bacillota</taxon>
        <taxon>Bacilli</taxon>
        <taxon>Bacillales</taxon>
        <taxon>Paenibacillaceae</taxon>
        <taxon>Cohnella</taxon>
    </lineage>
</organism>
<reference evidence="7 8" key="1">
    <citation type="submission" date="2018-07" db="EMBL/GenBank/DDBJ databases">
        <title>Genomic Encyclopedia of Type Strains, Phase III (KMG-III): the genomes of soil and plant-associated and newly described type strains.</title>
        <authorList>
            <person name="Whitman W."/>
        </authorList>
    </citation>
    <scope>NUCLEOTIDE SEQUENCE [LARGE SCALE GENOMIC DNA]</scope>
    <source>
        <strain evidence="7 8">CECT 8236</strain>
    </source>
</reference>
<gene>
    <name evidence="7" type="ORF">DFP95_12729</name>
</gene>